<keyword evidence="4" id="KW-1185">Reference proteome</keyword>
<evidence type="ECO:0008006" key="5">
    <source>
        <dbReference type="Google" id="ProtNLM"/>
    </source>
</evidence>
<sequence length="405" mass="39224">MATPVPLGTAATYGVLANTAITNTGPTVVAGDLGVSPAGAVTGFPPGTVTGTIHVNDAAAAQAQADLLTGYANALSQPVTATVATELGGTTLTPGVYNSASGTFTLNGTLTLNGQGNPNAVFIFKMATTLITGATGNVNLINQAQSANVFWQVGSSATLGAGSTIRGSILAFTSITATTGAIVDGRLLALGAAVTLDSNAVTVPPLSTCSVVVQPVAGPVVVRQPTPVSALVTCNGLPVVGGLVTFTGGAVPVTAATNAAGVATGPLTFNTAGPATITAIVTAVGSGCACTGVASAPLTIPVTPATGPLSVAPACWHVNLPFPIPNVFAATLTATLTPAQAGVTVNFSVFGLPVGSAVTNANGIATLNASLSLLQISTSSYTAVATVDGVLVHATGSLVPCFPPV</sequence>
<dbReference type="AlphaFoldDB" id="A0A7W7PJ79"/>
<dbReference type="RefSeq" id="WP_221462289.1">
    <property type="nucleotide sequence ID" value="NZ_JACHJH010000001.1"/>
</dbReference>
<dbReference type="Proteomes" id="UP000556084">
    <property type="component" value="Unassembled WGS sequence"/>
</dbReference>
<evidence type="ECO:0000256" key="1">
    <source>
        <dbReference type="ARBA" id="ARBA00005445"/>
    </source>
</evidence>
<comment type="similarity">
    <text evidence="1">Belongs to the ice-binding protein family.</text>
</comment>
<evidence type="ECO:0000313" key="4">
    <source>
        <dbReference type="Proteomes" id="UP000556084"/>
    </source>
</evidence>
<accession>A0A7W7PJ79</accession>
<organism evidence="3 4">
    <name type="scientific">Streptomyces olivoverticillatus</name>
    <dbReference type="NCBI Taxonomy" id="66427"/>
    <lineage>
        <taxon>Bacteria</taxon>
        <taxon>Bacillati</taxon>
        <taxon>Actinomycetota</taxon>
        <taxon>Actinomycetes</taxon>
        <taxon>Kitasatosporales</taxon>
        <taxon>Streptomycetaceae</taxon>
        <taxon>Streptomyces</taxon>
    </lineage>
</organism>
<evidence type="ECO:0000313" key="3">
    <source>
        <dbReference type="EMBL" id="MBB4891874.1"/>
    </source>
</evidence>
<evidence type="ECO:0000256" key="2">
    <source>
        <dbReference type="ARBA" id="ARBA00022729"/>
    </source>
</evidence>
<comment type="caution">
    <text evidence="3">The sequence shown here is derived from an EMBL/GenBank/DDBJ whole genome shotgun (WGS) entry which is preliminary data.</text>
</comment>
<dbReference type="SUPFAM" id="SSF49373">
    <property type="entry name" value="Invasin/intimin cell-adhesion fragments"/>
    <property type="match status" value="1"/>
</dbReference>
<proteinExistence type="inferred from homology"/>
<gene>
    <name evidence="3" type="ORF">FHS39_000874</name>
</gene>
<name>A0A7W7PJ79_9ACTN</name>
<dbReference type="InterPro" id="IPR008964">
    <property type="entry name" value="Invasin/intimin_cell_adhesion"/>
</dbReference>
<protein>
    <recommendedName>
        <fullName evidence="5">Big-1 domain-containing protein</fullName>
    </recommendedName>
</protein>
<keyword evidence="2" id="KW-0732">Signal</keyword>
<dbReference type="EMBL" id="JACHJH010000001">
    <property type="protein sequence ID" value="MBB4891874.1"/>
    <property type="molecule type" value="Genomic_DNA"/>
</dbReference>
<dbReference type="Pfam" id="PF11999">
    <property type="entry name" value="Ice_binding"/>
    <property type="match status" value="1"/>
</dbReference>
<dbReference type="InterPro" id="IPR021884">
    <property type="entry name" value="Ice-bd_prot"/>
</dbReference>
<reference evidence="3 4" key="1">
    <citation type="submission" date="2020-08" db="EMBL/GenBank/DDBJ databases">
        <title>Genomic Encyclopedia of Type Strains, Phase III (KMG-III): the genomes of soil and plant-associated and newly described type strains.</title>
        <authorList>
            <person name="Whitman W."/>
        </authorList>
    </citation>
    <scope>NUCLEOTIDE SEQUENCE [LARGE SCALE GENOMIC DNA]</scope>
    <source>
        <strain evidence="3 4">CECT 3266</strain>
    </source>
</reference>